<dbReference type="Pfam" id="PF02902">
    <property type="entry name" value="Peptidase_C48"/>
    <property type="match status" value="1"/>
</dbReference>
<keyword evidence="2" id="KW-0645">Protease</keyword>
<feature type="domain" description="Ubiquitin-like protease family profile" evidence="4">
    <location>
        <begin position="7"/>
        <end position="84"/>
    </location>
</feature>
<dbReference type="GO" id="GO:0006508">
    <property type="term" value="P:proteolysis"/>
    <property type="evidence" value="ECO:0007669"/>
    <property type="project" value="UniProtKB-KW"/>
</dbReference>
<dbReference type="PANTHER" id="PTHR31470">
    <property type="entry name" value="CYSTEINE PROTEINASES SUPERFAMILY PROTEIN-RELATED-RELATED"/>
    <property type="match status" value="1"/>
</dbReference>
<dbReference type="EMBL" id="AYRZ02000028">
    <property type="protein sequence ID" value="PHT63576.1"/>
    <property type="molecule type" value="Genomic_DNA"/>
</dbReference>
<keyword evidence="3" id="KW-0378">Hydrolase</keyword>
<dbReference type="SUPFAM" id="SSF54001">
    <property type="entry name" value="Cysteine proteinases"/>
    <property type="match status" value="1"/>
</dbReference>
<dbReference type="GO" id="GO:0008234">
    <property type="term" value="F:cysteine-type peptidase activity"/>
    <property type="evidence" value="ECO:0007669"/>
    <property type="project" value="InterPro"/>
</dbReference>
<accession>A0A2G2Y1E0</accession>
<evidence type="ECO:0000256" key="3">
    <source>
        <dbReference type="ARBA" id="ARBA00022801"/>
    </source>
</evidence>
<proteinExistence type="inferred from homology"/>
<dbReference type="InterPro" id="IPR038765">
    <property type="entry name" value="Papain-like_cys_pep_sf"/>
</dbReference>
<dbReference type="Proteomes" id="UP000222542">
    <property type="component" value="Unassembled WGS sequence"/>
</dbReference>
<reference evidence="5 6" key="1">
    <citation type="journal article" date="2014" name="Nat. Genet.">
        <title>Genome sequence of the hot pepper provides insights into the evolution of pungency in Capsicum species.</title>
        <authorList>
            <person name="Kim S."/>
            <person name="Park M."/>
            <person name="Yeom S.I."/>
            <person name="Kim Y.M."/>
            <person name="Lee J.M."/>
            <person name="Lee H.A."/>
            <person name="Seo E."/>
            <person name="Choi J."/>
            <person name="Cheong K."/>
            <person name="Kim K.T."/>
            <person name="Jung K."/>
            <person name="Lee G.W."/>
            <person name="Oh S.K."/>
            <person name="Bae C."/>
            <person name="Kim S.B."/>
            <person name="Lee H.Y."/>
            <person name="Kim S.Y."/>
            <person name="Kim M.S."/>
            <person name="Kang B.C."/>
            <person name="Jo Y.D."/>
            <person name="Yang H.B."/>
            <person name="Jeong H.J."/>
            <person name="Kang W.H."/>
            <person name="Kwon J.K."/>
            <person name="Shin C."/>
            <person name="Lim J.Y."/>
            <person name="Park J.H."/>
            <person name="Huh J.H."/>
            <person name="Kim J.S."/>
            <person name="Kim B.D."/>
            <person name="Cohen O."/>
            <person name="Paran I."/>
            <person name="Suh M.C."/>
            <person name="Lee S.B."/>
            <person name="Kim Y.K."/>
            <person name="Shin Y."/>
            <person name="Noh S.J."/>
            <person name="Park J."/>
            <person name="Seo Y.S."/>
            <person name="Kwon S.Y."/>
            <person name="Kim H.A."/>
            <person name="Park J.M."/>
            <person name="Kim H.J."/>
            <person name="Choi S.B."/>
            <person name="Bosland P.W."/>
            <person name="Reeves G."/>
            <person name="Jo S.H."/>
            <person name="Lee B.W."/>
            <person name="Cho H.T."/>
            <person name="Choi H.S."/>
            <person name="Lee M.S."/>
            <person name="Yu Y."/>
            <person name="Do Choi Y."/>
            <person name="Park B.S."/>
            <person name="van Deynze A."/>
            <person name="Ashrafi H."/>
            <person name="Hill T."/>
            <person name="Kim W.T."/>
            <person name="Pai H.S."/>
            <person name="Ahn H.K."/>
            <person name="Yeam I."/>
            <person name="Giovannoni J.J."/>
            <person name="Rose J.K."/>
            <person name="Sorensen I."/>
            <person name="Lee S.J."/>
            <person name="Kim R.W."/>
            <person name="Choi I.Y."/>
            <person name="Choi B.S."/>
            <person name="Lim J.S."/>
            <person name="Lee Y.H."/>
            <person name="Choi D."/>
        </authorList>
    </citation>
    <scope>NUCLEOTIDE SEQUENCE [LARGE SCALE GENOMIC DNA]</scope>
    <source>
        <strain evidence="6">cv. CM334</strain>
    </source>
</reference>
<evidence type="ECO:0000256" key="1">
    <source>
        <dbReference type="ARBA" id="ARBA00005234"/>
    </source>
</evidence>
<keyword evidence="6" id="KW-1185">Reference proteome</keyword>
<evidence type="ECO:0000313" key="6">
    <source>
        <dbReference type="Proteomes" id="UP000222542"/>
    </source>
</evidence>
<name>A0A2G2Y1E0_CAPAN</name>
<organism evidence="5 6">
    <name type="scientific">Capsicum annuum</name>
    <name type="common">Capsicum pepper</name>
    <dbReference type="NCBI Taxonomy" id="4072"/>
    <lineage>
        <taxon>Eukaryota</taxon>
        <taxon>Viridiplantae</taxon>
        <taxon>Streptophyta</taxon>
        <taxon>Embryophyta</taxon>
        <taxon>Tracheophyta</taxon>
        <taxon>Spermatophyta</taxon>
        <taxon>Magnoliopsida</taxon>
        <taxon>eudicotyledons</taxon>
        <taxon>Gunneridae</taxon>
        <taxon>Pentapetalae</taxon>
        <taxon>asterids</taxon>
        <taxon>lamiids</taxon>
        <taxon>Solanales</taxon>
        <taxon>Solanaceae</taxon>
        <taxon>Solanoideae</taxon>
        <taxon>Capsiceae</taxon>
        <taxon>Capsicum</taxon>
    </lineage>
</organism>
<sequence length="99" mass="11545">MSCITPEHHVSQYIRGYKLLANIPWDSVDNIIIPVNVSELFHWILVVFQIRHRCLYVYDSMMGGDVHSNNVLDHVRFLSTMISMFLVATNFYGKRSDID</sequence>
<comment type="similarity">
    <text evidence="1">Belongs to the peptidase C48 family.</text>
</comment>
<protein>
    <recommendedName>
        <fullName evidence="4">Ubiquitin-like protease family profile domain-containing protein</fullName>
    </recommendedName>
</protein>
<dbReference type="InterPro" id="IPR003653">
    <property type="entry name" value="Peptidase_C48_C"/>
</dbReference>
<comment type="caution">
    <text evidence="5">The sequence shown here is derived from an EMBL/GenBank/DDBJ whole genome shotgun (WGS) entry which is preliminary data.</text>
</comment>
<reference evidence="5 6" key="2">
    <citation type="journal article" date="2017" name="Genome Biol.">
        <title>New reference genome sequences of hot pepper reveal the massive evolution of plant disease-resistance genes by retroduplication.</title>
        <authorList>
            <person name="Kim S."/>
            <person name="Park J."/>
            <person name="Yeom S.I."/>
            <person name="Kim Y.M."/>
            <person name="Seo E."/>
            <person name="Kim K.T."/>
            <person name="Kim M.S."/>
            <person name="Lee J.M."/>
            <person name="Cheong K."/>
            <person name="Shin H.S."/>
            <person name="Kim S.B."/>
            <person name="Han K."/>
            <person name="Lee J."/>
            <person name="Park M."/>
            <person name="Lee H.A."/>
            <person name="Lee H.Y."/>
            <person name="Lee Y."/>
            <person name="Oh S."/>
            <person name="Lee J.H."/>
            <person name="Choi E."/>
            <person name="Choi E."/>
            <person name="Lee S.E."/>
            <person name="Jeon J."/>
            <person name="Kim H."/>
            <person name="Choi G."/>
            <person name="Song H."/>
            <person name="Lee J."/>
            <person name="Lee S.C."/>
            <person name="Kwon J.K."/>
            <person name="Lee H.Y."/>
            <person name="Koo N."/>
            <person name="Hong Y."/>
            <person name="Kim R.W."/>
            <person name="Kang W.H."/>
            <person name="Huh J.H."/>
            <person name="Kang B.C."/>
            <person name="Yang T.J."/>
            <person name="Lee Y.H."/>
            <person name="Bennetzen J.L."/>
            <person name="Choi D."/>
        </authorList>
    </citation>
    <scope>NUCLEOTIDE SEQUENCE [LARGE SCALE GENOMIC DNA]</scope>
    <source>
        <strain evidence="6">cv. CM334</strain>
    </source>
</reference>
<evidence type="ECO:0000256" key="2">
    <source>
        <dbReference type="ARBA" id="ARBA00022670"/>
    </source>
</evidence>
<dbReference type="Gramene" id="PHT63576">
    <property type="protein sequence ID" value="PHT63576"/>
    <property type="gene ID" value="T459_32585"/>
</dbReference>
<dbReference type="AlphaFoldDB" id="A0A2G2Y1E0"/>
<dbReference type="PANTHER" id="PTHR31470:SF56">
    <property type="entry name" value="ULP1 PROTEASE FAMILY, C-TERMINAL CATALYTIC DOMAIN CONTAINING PROTEIN"/>
    <property type="match status" value="1"/>
</dbReference>
<evidence type="ECO:0000259" key="4">
    <source>
        <dbReference type="Pfam" id="PF02902"/>
    </source>
</evidence>
<dbReference type="Gene3D" id="3.40.395.10">
    <property type="entry name" value="Adenoviral Proteinase, Chain A"/>
    <property type="match status" value="1"/>
</dbReference>
<evidence type="ECO:0000313" key="5">
    <source>
        <dbReference type="EMBL" id="PHT63576.1"/>
    </source>
</evidence>
<gene>
    <name evidence="5" type="ORF">T459_32585</name>
</gene>